<dbReference type="InterPro" id="IPR052053">
    <property type="entry name" value="IM_YidH-like"/>
</dbReference>
<evidence type="ECO:0000256" key="2">
    <source>
        <dbReference type="ARBA" id="ARBA00022692"/>
    </source>
</evidence>
<dbReference type="PANTHER" id="PTHR34187:SF1">
    <property type="entry name" value="DUF202 DOMAIN-CONTAINING PROTEIN"/>
    <property type="match status" value="1"/>
</dbReference>
<evidence type="ECO:0000313" key="7">
    <source>
        <dbReference type="EMBL" id="BCR87289.1"/>
    </source>
</evidence>
<dbReference type="Pfam" id="PF02656">
    <property type="entry name" value="DUF202"/>
    <property type="match status" value="1"/>
</dbReference>
<dbReference type="GO" id="GO:0012505">
    <property type="term" value="C:endomembrane system"/>
    <property type="evidence" value="ECO:0007669"/>
    <property type="project" value="UniProtKB-SubCell"/>
</dbReference>
<reference evidence="7" key="2">
    <citation type="submission" date="2021-02" db="EMBL/GenBank/DDBJ databases">
        <title>Aspergillus chevalieri M1 genome sequence.</title>
        <authorList>
            <person name="Kadooka C."/>
            <person name="Mori K."/>
            <person name="Futagami T."/>
        </authorList>
    </citation>
    <scope>NUCLEOTIDE SEQUENCE</scope>
    <source>
        <strain evidence="7">M1</strain>
    </source>
</reference>
<keyword evidence="2 5" id="KW-0812">Transmembrane</keyword>
<evidence type="ECO:0000256" key="5">
    <source>
        <dbReference type="SAM" id="Phobius"/>
    </source>
</evidence>
<evidence type="ECO:0000256" key="1">
    <source>
        <dbReference type="ARBA" id="ARBA00004127"/>
    </source>
</evidence>
<feature type="transmembrane region" description="Helical" evidence="5">
    <location>
        <begin position="238"/>
        <end position="260"/>
    </location>
</feature>
<dbReference type="GeneID" id="66981648"/>
<dbReference type="RefSeq" id="XP_043135811.1">
    <property type="nucleotide sequence ID" value="XM_043277988.1"/>
</dbReference>
<sequence>MSKDQCICFSTSFYPTISTPTNGDHHAAITVIAVMAEQHEPDPDPDAMELEEIHTQDRCESYDDDGEYAQSAATVSSGENRVPYLTVAARVVNADGRGNGSNCGNGDDHYCDGKGVLVKGKKIWDAVSGFWTSHVVLVVPQKKNRDHYALERTFLAYIRTSVILAMQGVLIAQLFRLQRSKSQEASELTYYEVAIPLSIACHCVALVVVAVGAFRFWRQQNALFRGKVHAGGWELNSIGMLVFLVLVVTLVLSVVILVQLDRGPPA</sequence>
<evidence type="ECO:0000313" key="8">
    <source>
        <dbReference type="Proteomes" id="UP000637239"/>
    </source>
</evidence>
<keyword evidence="3 5" id="KW-1133">Transmembrane helix</keyword>
<feature type="domain" description="DUF202" evidence="6">
    <location>
        <begin position="145"/>
        <end position="222"/>
    </location>
</feature>
<reference evidence="7" key="1">
    <citation type="submission" date="2021-01" db="EMBL/GenBank/DDBJ databases">
        <authorList>
            <consortium name="Aspergillus chevalieri M1 genome sequencing consortium"/>
            <person name="Kazuki M."/>
            <person name="Futagami T."/>
        </authorList>
    </citation>
    <scope>NUCLEOTIDE SEQUENCE</scope>
    <source>
        <strain evidence="7">M1</strain>
    </source>
</reference>
<feature type="transmembrane region" description="Helical" evidence="5">
    <location>
        <begin position="195"/>
        <end position="217"/>
    </location>
</feature>
<accession>A0A7R7ZN43</accession>
<name>A0A7R7ZN43_ASPCH</name>
<dbReference type="KEGG" id="ache:ACHE_31276A"/>
<gene>
    <name evidence="7" type="ORF">ACHE_31276A</name>
</gene>
<feature type="transmembrane region" description="Helical" evidence="5">
    <location>
        <begin position="154"/>
        <end position="175"/>
    </location>
</feature>
<dbReference type="EMBL" id="AP024418">
    <property type="protein sequence ID" value="BCR87289.1"/>
    <property type="molecule type" value="Genomic_DNA"/>
</dbReference>
<keyword evidence="4 5" id="KW-0472">Membrane</keyword>
<evidence type="ECO:0000256" key="4">
    <source>
        <dbReference type="ARBA" id="ARBA00023136"/>
    </source>
</evidence>
<evidence type="ECO:0000259" key="6">
    <source>
        <dbReference type="Pfam" id="PF02656"/>
    </source>
</evidence>
<dbReference type="PANTHER" id="PTHR34187">
    <property type="entry name" value="FGR18P"/>
    <property type="match status" value="1"/>
</dbReference>
<keyword evidence="8" id="KW-1185">Reference proteome</keyword>
<dbReference type="AlphaFoldDB" id="A0A7R7ZN43"/>
<dbReference type="InterPro" id="IPR003807">
    <property type="entry name" value="DUF202"/>
</dbReference>
<comment type="subcellular location">
    <subcellularLocation>
        <location evidence="1">Endomembrane system</location>
        <topology evidence="1">Multi-pass membrane protein</topology>
    </subcellularLocation>
</comment>
<protein>
    <recommendedName>
        <fullName evidence="6">DUF202 domain-containing protein</fullName>
    </recommendedName>
</protein>
<evidence type="ECO:0000256" key="3">
    <source>
        <dbReference type="ARBA" id="ARBA00022989"/>
    </source>
</evidence>
<proteinExistence type="predicted"/>
<dbReference type="Proteomes" id="UP000637239">
    <property type="component" value="Chromosome 3"/>
</dbReference>
<organism evidence="7 8">
    <name type="scientific">Aspergillus chevalieri</name>
    <name type="common">Eurotium chevalieri</name>
    <dbReference type="NCBI Taxonomy" id="182096"/>
    <lineage>
        <taxon>Eukaryota</taxon>
        <taxon>Fungi</taxon>
        <taxon>Dikarya</taxon>
        <taxon>Ascomycota</taxon>
        <taxon>Pezizomycotina</taxon>
        <taxon>Eurotiomycetes</taxon>
        <taxon>Eurotiomycetidae</taxon>
        <taxon>Eurotiales</taxon>
        <taxon>Aspergillaceae</taxon>
        <taxon>Aspergillus</taxon>
        <taxon>Aspergillus subgen. Aspergillus</taxon>
    </lineage>
</organism>